<evidence type="ECO:0000313" key="2">
    <source>
        <dbReference type="EMBL" id="TPX30989.1"/>
    </source>
</evidence>
<sequence>MASSSLNVVVMEQSETVSLTAAIARKSFDKQSLVPSDSLVSSANNEESSLQVYSSNQMKLLLDHARKVIVDMREHIMAMDQIELRNQQGAMPTYDQLVLKLENIFTQQRIVNAESARLMSVNYLVHLGNFARNRQLAKIVAKGRKQVLELQNTVQALEVNVDEISTEMEVQKEQANRFAESLNNTQKLMESTLAEYREELKRQDEELKKQQKLVGAMNKTRFNQDFIVDSVIFLISLWAVNTMVVDLPIAAATTAIRGSNRRRVAVKQGTKVLLFILMIWRLKALAKGYGLHNSVGAFVPYVFSILFQLHQGATWTAQTLSYPFQPRTTTVVTVR</sequence>
<dbReference type="OrthoDB" id="2133451at2759"/>
<organism evidence="2 3">
    <name type="scientific">Synchytrium microbalum</name>
    <dbReference type="NCBI Taxonomy" id="1806994"/>
    <lineage>
        <taxon>Eukaryota</taxon>
        <taxon>Fungi</taxon>
        <taxon>Fungi incertae sedis</taxon>
        <taxon>Chytridiomycota</taxon>
        <taxon>Chytridiomycota incertae sedis</taxon>
        <taxon>Chytridiomycetes</taxon>
        <taxon>Synchytriales</taxon>
        <taxon>Synchytriaceae</taxon>
        <taxon>Synchytrium</taxon>
    </lineage>
</organism>
<proteinExistence type="predicted"/>
<dbReference type="AlphaFoldDB" id="A0A507BVN5"/>
<accession>A0A507BVN5</accession>
<dbReference type="RefSeq" id="XP_031022519.1">
    <property type="nucleotide sequence ID" value="XM_031171502.1"/>
</dbReference>
<reference evidence="2 3" key="1">
    <citation type="journal article" date="2019" name="Sci. Rep.">
        <title>Comparative genomics of chytrid fungi reveal insights into the obligate biotrophic and pathogenic lifestyle of Synchytrium endobioticum.</title>
        <authorList>
            <person name="van de Vossenberg B.T.L.H."/>
            <person name="Warris S."/>
            <person name="Nguyen H.D.T."/>
            <person name="van Gent-Pelzer M.P.E."/>
            <person name="Joly D.L."/>
            <person name="van de Geest H.C."/>
            <person name="Bonants P.J.M."/>
            <person name="Smith D.S."/>
            <person name="Levesque C.A."/>
            <person name="van der Lee T.A.J."/>
        </authorList>
    </citation>
    <scope>NUCLEOTIDE SEQUENCE [LARGE SCALE GENOMIC DNA]</scope>
    <source>
        <strain evidence="2 3">JEL517</strain>
    </source>
</reference>
<evidence type="ECO:0000256" key="1">
    <source>
        <dbReference type="SAM" id="Coils"/>
    </source>
</evidence>
<dbReference type="STRING" id="1806994.A0A507BVN5"/>
<protein>
    <submittedName>
        <fullName evidence="2">Uncharacterized protein</fullName>
    </submittedName>
</protein>
<evidence type="ECO:0000313" key="3">
    <source>
        <dbReference type="Proteomes" id="UP000319731"/>
    </source>
</evidence>
<keyword evidence="1" id="KW-0175">Coiled coil</keyword>
<dbReference type="EMBL" id="QEAO01000052">
    <property type="protein sequence ID" value="TPX30989.1"/>
    <property type="molecule type" value="Genomic_DNA"/>
</dbReference>
<keyword evidence="3" id="KW-1185">Reference proteome</keyword>
<dbReference type="Proteomes" id="UP000319731">
    <property type="component" value="Unassembled WGS sequence"/>
</dbReference>
<dbReference type="GeneID" id="42006799"/>
<feature type="coiled-coil region" evidence="1">
    <location>
        <begin position="140"/>
        <end position="213"/>
    </location>
</feature>
<comment type="caution">
    <text evidence="2">The sequence shown here is derived from an EMBL/GenBank/DDBJ whole genome shotgun (WGS) entry which is preliminary data.</text>
</comment>
<name>A0A507BVN5_9FUNG</name>
<gene>
    <name evidence="2" type="ORF">SmJEL517_g05576</name>
</gene>